<dbReference type="Proteomes" id="UP000827986">
    <property type="component" value="Unassembled WGS sequence"/>
</dbReference>
<feature type="compositionally biased region" description="Polar residues" evidence="1">
    <location>
        <begin position="173"/>
        <end position="191"/>
    </location>
</feature>
<evidence type="ECO:0000313" key="3">
    <source>
        <dbReference type="Proteomes" id="UP000827986"/>
    </source>
</evidence>
<name>A0A9D3XQS3_9SAUR</name>
<accession>A0A9D3XQS3</accession>
<dbReference type="AlphaFoldDB" id="A0A9D3XQS3"/>
<sequence>MGEAGLAPPIQQTEPGRKRGKRPGSFDRQNEKVKRISPMKGGCGRGRGCADTLTSLETRADTLNSGSSLIDRGEGGSSHRERNKNQNNGFQTIPFYSMYSARGQRAARDNGDMGTTHTAPQGRDSTAHQTLHGPGLSPQWGASQPLLCWGPPKPQSESDERGVDQAGWDQLRVITNSWRSAPQSSSLTRPTGQGARPLRHISKAS</sequence>
<dbReference type="EMBL" id="JAHDVG010000465">
    <property type="protein sequence ID" value="KAH1183505.1"/>
    <property type="molecule type" value="Genomic_DNA"/>
</dbReference>
<evidence type="ECO:0000313" key="2">
    <source>
        <dbReference type="EMBL" id="KAH1183505.1"/>
    </source>
</evidence>
<feature type="compositionally biased region" description="Basic and acidic residues" evidence="1">
    <location>
        <begin position="24"/>
        <end position="34"/>
    </location>
</feature>
<feature type="compositionally biased region" description="Basic and acidic residues" evidence="1">
    <location>
        <begin position="71"/>
        <end position="84"/>
    </location>
</feature>
<feature type="compositionally biased region" description="Polar residues" evidence="1">
    <location>
        <begin position="113"/>
        <end position="129"/>
    </location>
</feature>
<gene>
    <name evidence="2" type="ORF">KIL84_014121</name>
</gene>
<keyword evidence="3" id="KW-1185">Reference proteome</keyword>
<evidence type="ECO:0000256" key="1">
    <source>
        <dbReference type="SAM" id="MobiDB-lite"/>
    </source>
</evidence>
<feature type="region of interest" description="Disordered" evidence="1">
    <location>
        <begin position="104"/>
        <end position="205"/>
    </location>
</feature>
<comment type="caution">
    <text evidence="2">The sequence shown here is derived from an EMBL/GenBank/DDBJ whole genome shotgun (WGS) entry which is preliminary data.</text>
</comment>
<proteinExistence type="predicted"/>
<protein>
    <submittedName>
        <fullName evidence="2">Uncharacterized protein</fullName>
    </submittedName>
</protein>
<feature type="compositionally biased region" description="Polar residues" evidence="1">
    <location>
        <begin position="52"/>
        <end position="68"/>
    </location>
</feature>
<feature type="region of interest" description="Disordered" evidence="1">
    <location>
        <begin position="1"/>
        <end position="91"/>
    </location>
</feature>
<reference evidence="2" key="1">
    <citation type="submission" date="2021-09" db="EMBL/GenBank/DDBJ databases">
        <title>The genome of Mauremys mutica provides insights into the evolution of semi-aquatic lifestyle.</title>
        <authorList>
            <person name="Gong S."/>
            <person name="Gao Y."/>
        </authorList>
    </citation>
    <scope>NUCLEOTIDE SEQUENCE</scope>
    <source>
        <strain evidence="2">MM-2020</strain>
        <tissue evidence="2">Muscle</tissue>
    </source>
</reference>
<organism evidence="2 3">
    <name type="scientific">Mauremys mutica</name>
    <name type="common">yellowpond turtle</name>
    <dbReference type="NCBI Taxonomy" id="74926"/>
    <lineage>
        <taxon>Eukaryota</taxon>
        <taxon>Metazoa</taxon>
        <taxon>Chordata</taxon>
        <taxon>Craniata</taxon>
        <taxon>Vertebrata</taxon>
        <taxon>Euteleostomi</taxon>
        <taxon>Archelosauria</taxon>
        <taxon>Testudinata</taxon>
        <taxon>Testudines</taxon>
        <taxon>Cryptodira</taxon>
        <taxon>Durocryptodira</taxon>
        <taxon>Testudinoidea</taxon>
        <taxon>Geoemydidae</taxon>
        <taxon>Geoemydinae</taxon>
        <taxon>Mauremys</taxon>
    </lineage>
</organism>